<evidence type="ECO:0000256" key="1">
    <source>
        <dbReference type="ARBA" id="ARBA00003019"/>
    </source>
</evidence>
<dbReference type="SUPFAM" id="SSF103473">
    <property type="entry name" value="MFS general substrate transporter"/>
    <property type="match status" value="1"/>
</dbReference>
<dbReference type="OrthoDB" id="263957at2759"/>
<feature type="transmembrane region" description="Helical" evidence="12">
    <location>
        <begin position="395"/>
        <end position="416"/>
    </location>
</feature>
<evidence type="ECO:0000256" key="4">
    <source>
        <dbReference type="ARBA" id="ARBA00022448"/>
    </source>
</evidence>
<keyword evidence="8" id="KW-0406">Ion transport</keyword>
<name>A0A8H7R6Z2_9FUNG</name>
<feature type="transmembrane region" description="Helical" evidence="12">
    <location>
        <begin position="182"/>
        <end position="203"/>
    </location>
</feature>
<dbReference type="PANTHER" id="PTHR23516">
    <property type="entry name" value="SAM (S-ADENOSYL METHIONINE) TRANSPORTER"/>
    <property type="match status" value="1"/>
</dbReference>
<feature type="transmembrane region" description="Helical" evidence="12">
    <location>
        <begin position="60"/>
        <end position="79"/>
    </location>
</feature>
<keyword evidence="7 12" id="KW-1133">Transmembrane helix</keyword>
<dbReference type="Gene3D" id="1.20.1250.20">
    <property type="entry name" value="MFS general substrate transporter like domains"/>
    <property type="match status" value="1"/>
</dbReference>
<organism evidence="13 14">
    <name type="scientific">Mucor saturninus</name>
    <dbReference type="NCBI Taxonomy" id="64648"/>
    <lineage>
        <taxon>Eukaryota</taxon>
        <taxon>Fungi</taxon>
        <taxon>Fungi incertae sedis</taxon>
        <taxon>Mucoromycota</taxon>
        <taxon>Mucoromycotina</taxon>
        <taxon>Mucoromycetes</taxon>
        <taxon>Mucorales</taxon>
        <taxon>Mucorineae</taxon>
        <taxon>Mucoraceae</taxon>
        <taxon>Mucor</taxon>
    </lineage>
</organism>
<keyword evidence="6 12" id="KW-0812">Transmembrane</keyword>
<keyword evidence="14" id="KW-1185">Reference proteome</keyword>
<dbReference type="Proteomes" id="UP000603453">
    <property type="component" value="Unassembled WGS sequence"/>
</dbReference>
<evidence type="ECO:0000256" key="6">
    <source>
        <dbReference type="ARBA" id="ARBA00022692"/>
    </source>
</evidence>
<dbReference type="GO" id="GO:0005886">
    <property type="term" value="C:plasma membrane"/>
    <property type="evidence" value="ECO:0007669"/>
    <property type="project" value="UniProtKB-SubCell"/>
</dbReference>
<evidence type="ECO:0000256" key="8">
    <source>
        <dbReference type="ARBA" id="ARBA00023065"/>
    </source>
</evidence>
<evidence type="ECO:0000256" key="2">
    <source>
        <dbReference type="ARBA" id="ARBA00004651"/>
    </source>
</evidence>
<protein>
    <recommendedName>
        <fullName evidence="3">Molybdate-anion transporter</fullName>
    </recommendedName>
    <alternativeName>
        <fullName evidence="10">Major facilitator superfamily domain-containing protein 5</fullName>
    </alternativeName>
    <alternativeName>
        <fullName evidence="11">Molybdate transporter 2 homolog</fullName>
    </alternativeName>
</protein>
<evidence type="ECO:0000256" key="9">
    <source>
        <dbReference type="ARBA" id="ARBA00023136"/>
    </source>
</evidence>
<feature type="transmembrane region" description="Helical" evidence="12">
    <location>
        <begin position="29"/>
        <end position="48"/>
    </location>
</feature>
<feature type="transmembrane region" description="Helical" evidence="12">
    <location>
        <begin position="372"/>
        <end position="389"/>
    </location>
</feature>
<dbReference type="InterPro" id="IPR008509">
    <property type="entry name" value="MOT2/MFSD5"/>
</dbReference>
<keyword evidence="4" id="KW-0813">Transport</keyword>
<dbReference type="AlphaFoldDB" id="A0A8H7R6Z2"/>
<evidence type="ECO:0000256" key="10">
    <source>
        <dbReference type="ARBA" id="ARBA00030646"/>
    </source>
</evidence>
<dbReference type="Pfam" id="PF05631">
    <property type="entry name" value="MFS_5"/>
    <property type="match status" value="1"/>
</dbReference>
<dbReference type="PANTHER" id="PTHR23516:SF1">
    <property type="entry name" value="MOLYBDATE-ANION TRANSPORTER"/>
    <property type="match status" value="1"/>
</dbReference>
<keyword evidence="5" id="KW-1003">Cell membrane</keyword>
<comment type="function">
    <text evidence="1">Mediates high-affinity intracellular uptake of the rare oligo-element molybdenum.</text>
</comment>
<proteinExistence type="predicted"/>
<keyword evidence="9 12" id="KW-0472">Membrane</keyword>
<feature type="transmembrane region" description="Helical" evidence="12">
    <location>
        <begin position="234"/>
        <end position="258"/>
    </location>
</feature>
<dbReference type="CDD" id="cd17487">
    <property type="entry name" value="MFS_MFSD5_like"/>
    <property type="match status" value="1"/>
</dbReference>
<dbReference type="EMBL" id="JAEPRD010000041">
    <property type="protein sequence ID" value="KAG2204795.1"/>
    <property type="molecule type" value="Genomic_DNA"/>
</dbReference>
<dbReference type="InterPro" id="IPR036259">
    <property type="entry name" value="MFS_trans_sf"/>
</dbReference>
<evidence type="ECO:0000256" key="12">
    <source>
        <dbReference type="SAM" id="Phobius"/>
    </source>
</evidence>
<evidence type="ECO:0000256" key="7">
    <source>
        <dbReference type="ARBA" id="ARBA00022989"/>
    </source>
</evidence>
<evidence type="ECO:0000256" key="11">
    <source>
        <dbReference type="ARBA" id="ARBA00032555"/>
    </source>
</evidence>
<evidence type="ECO:0000256" key="3">
    <source>
        <dbReference type="ARBA" id="ARBA00021242"/>
    </source>
</evidence>
<evidence type="ECO:0000313" key="13">
    <source>
        <dbReference type="EMBL" id="KAG2204795.1"/>
    </source>
</evidence>
<dbReference type="GO" id="GO:0006811">
    <property type="term" value="P:monoatomic ion transport"/>
    <property type="evidence" value="ECO:0007669"/>
    <property type="project" value="UniProtKB-KW"/>
</dbReference>
<feature type="transmembrane region" description="Helical" evidence="12">
    <location>
        <begin position="270"/>
        <end position="290"/>
    </location>
</feature>
<gene>
    <name evidence="13" type="ORF">INT47_004070</name>
</gene>
<comment type="caution">
    <text evidence="13">The sequence shown here is derived from an EMBL/GenBank/DDBJ whole genome shotgun (WGS) entry which is preliminary data.</text>
</comment>
<evidence type="ECO:0000256" key="5">
    <source>
        <dbReference type="ARBA" id="ARBA00022475"/>
    </source>
</evidence>
<comment type="subcellular location">
    <subcellularLocation>
        <location evidence="2">Cell membrane</location>
        <topology evidence="2">Multi-pass membrane protein</topology>
    </subcellularLocation>
</comment>
<reference evidence="13" key="1">
    <citation type="submission" date="2020-12" db="EMBL/GenBank/DDBJ databases">
        <title>Metabolic potential, ecology and presence of endohyphal bacteria is reflected in genomic diversity of Mucoromycotina.</title>
        <authorList>
            <person name="Muszewska A."/>
            <person name="Okrasinska A."/>
            <person name="Steczkiewicz K."/>
            <person name="Drgas O."/>
            <person name="Orlowska M."/>
            <person name="Perlinska-Lenart U."/>
            <person name="Aleksandrzak-Piekarczyk T."/>
            <person name="Szatraj K."/>
            <person name="Zielenkiewicz U."/>
            <person name="Pilsyk S."/>
            <person name="Malc E."/>
            <person name="Mieczkowski P."/>
            <person name="Kruszewska J.S."/>
            <person name="Biernat P."/>
            <person name="Pawlowska J."/>
        </authorList>
    </citation>
    <scope>NUCLEOTIDE SEQUENCE</scope>
    <source>
        <strain evidence="13">WA0000017839</strain>
    </source>
</reference>
<feature type="transmembrane region" description="Helical" evidence="12">
    <location>
        <begin position="153"/>
        <end position="176"/>
    </location>
</feature>
<accession>A0A8H7R6Z2</accession>
<feature type="transmembrane region" description="Helical" evidence="12">
    <location>
        <begin position="114"/>
        <end position="132"/>
    </location>
</feature>
<dbReference type="GO" id="GO:0015098">
    <property type="term" value="F:molybdate ion transmembrane transporter activity"/>
    <property type="evidence" value="ECO:0007669"/>
    <property type="project" value="InterPro"/>
</dbReference>
<evidence type="ECO:0000313" key="14">
    <source>
        <dbReference type="Proteomes" id="UP000603453"/>
    </source>
</evidence>
<feature type="transmembrane region" description="Helical" evidence="12">
    <location>
        <begin position="310"/>
        <end position="327"/>
    </location>
</feature>
<sequence>MTEGILNFDLDPEHEFQLSKKFKAFQIQYLAVYLTVMGADWIQGPYLYKLYNSYELDLTQIAMLFLTGFVSGAFAGTAVGSLADSWGRKRVCIVFCFTMMSAITLRLVNSYPLLFLSHILSGLSTALLYSVFESWYVSEHTSRGFPAEWRSRTFALATLLNSVVAILAGLLANLLVDIWGFRAPYIASMVLVGLVGLMVTTTWSENYGSNQFKDIDLMRTLRSGLTTMIKSKNIMIIGIAQTFFECSMYIFVLLYIPAIENATKGDDLPLGYLFSTMMIAVMVGSMTFQLFEQQAKTGPRFFLHFTEDRLLTMALGLASCAFMLMAYHGNTSTTTLLMAYHMFEFTTGLYYPSISSLKAEAIPEETRAAVMTLLRIPMNLSVGLIMWHVDDMSTAMMFSICGIMTSVGCFLVIAFYRH</sequence>